<evidence type="ECO:0000313" key="1">
    <source>
        <dbReference type="EMBL" id="MBD8489300.1"/>
    </source>
</evidence>
<keyword evidence="2" id="KW-1185">Reference proteome</keyword>
<evidence type="ECO:0000313" key="2">
    <source>
        <dbReference type="Proteomes" id="UP000647133"/>
    </source>
</evidence>
<proteinExistence type="predicted"/>
<name>A0ABR9AKF6_9BACT</name>
<evidence type="ECO:0008006" key="3">
    <source>
        <dbReference type="Google" id="ProtNLM"/>
    </source>
</evidence>
<reference evidence="1 2" key="1">
    <citation type="submission" date="2020-09" db="EMBL/GenBank/DDBJ databases">
        <title>Echinicola sp. CAU 1574 isolated from sand of Sido Beach.</title>
        <authorList>
            <person name="Kim W."/>
        </authorList>
    </citation>
    <scope>NUCLEOTIDE SEQUENCE [LARGE SCALE GENOMIC DNA]</scope>
    <source>
        <strain evidence="1 2">CAU 1574</strain>
    </source>
</reference>
<organism evidence="1 2">
    <name type="scientific">Echinicola arenosa</name>
    <dbReference type="NCBI Taxonomy" id="2774144"/>
    <lineage>
        <taxon>Bacteria</taxon>
        <taxon>Pseudomonadati</taxon>
        <taxon>Bacteroidota</taxon>
        <taxon>Cytophagia</taxon>
        <taxon>Cytophagales</taxon>
        <taxon>Cyclobacteriaceae</taxon>
        <taxon>Echinicola</taxon>
    </lineage>
</organism>
<protein>
    <recommendedName>
        <fullName evidence="3">Transposase</fullName>
    </recommendedName>
</protein>
<gene>
    <name evidence="1" type="ORF">IFO69_11135</name>
</gene>
<dbReference type="Proteomes" id="UP000647133">
    <property type="component" value="Unassembled WGS sequence"/>
</dbReference>
<sequence length="95" mass="11684">MLCYSNKDATEKQIKPAQQFFLSCRFGQPSYSKKDIKQLFAELKAVWTIYNTSEKMDMEGKELFWKRKHMYTEFWFKRWFEKNARKDDISVLEEY</sequence>
<accession>A0ABR9AKF6</accession>
<comment type="caution">
    <text evidence="1">The sequence shown here is derived from an EMBL/GenBank/DDBJ whole genome shotgun (WGS) entry which is preliminary data.</text>
</comment>
<dbReference type="EMBL" id="JACYTQ010000003">
    <property type="protein sequence ID" value="MBD8489300.1"/>
    <property type="molecule type" value="Genomic_DNA"/>
</dbReference>
<dbReference type="RefSeq" id="WP_192010181.1">
    <property type="nucleotide sequence ID" value="NZ_JACYTQ010000003.1"/>
</dbReference>